<organism evidence="2 3">
    <name type="scientific">Euzebyella marina</name>
    <dbReference type="NCBI Taxonomy" id="1761453"/>
    <lineage>
        <taxon>Bacteria</taxon>
        <taxon>Pseudomonadati</taxon>
        <taxon>Bacteroidota</taxon>
        <taxon>Flavobacteriia</taxon>
        <taxon>Flavobacteriales</taxon>
        <taxon>Flavobacteriaceae</taxon>
        <taxon>Euzebyella</taxon>
    </lineage>
</organism>
<proteinExistence type="predicted"/>
<gene>
    <name evidence="2" type="ORF">D1013_15320</name>
</gene>
<dbReference type="OrthoDB" id="9815205at2"/>
<dbReference type="PANTHER" id="PTHR42852:SF17">
    <property type="entry name" value="THIOREDOXIN-LIKE PROTEIN HI_1115"/>
    <property type="match status" value="1"/>
</dbReference>
<dbReference type="AlphaFoldDB" id="A0A3G2L8Y5"/>
<dbReference type="InterPro" id="IPR013766">
    <property type="entry name" value="Thioredoxin_domain"/>
</dbReference>
<dbReference type="SUPFAM" id="SSF52833">
    <property type="entry name" value="Thioredoxin-like"/>
    <property type="match status" value="1"/>
</dbReference>
<name>A0A3G2L8Y5_9FLAO</name>
<evidence type="ECO:0000259" key="1">
    <source>
        <dbReference type="PROSITE" id="PS51352"/>
    </source>
</evidence>
<protein>
    <submittedName>
        <fullName evidence="2">TlpA family protein disulfide reductase</fullName>
    </submittedName>
</protein>
<dbReference type="InterPro" id="IPR000866">
    <property type="entry name" value="AhpC/TSA"/>
</dbReference>
<dbReference type="PROSITE" id="PS51352">
    <property type="entry name" value="THIOREDOXIN_2"/>
    <property type="match status" value="1"/>
</dbReference>
<dbReference type="GO" id="GO:0016209">
    <property type="term" value="F:antioxidant activity"/>
    <property type="evidence" value="ECO:0007669"/>
    <property type="project" value="InterPro"/>
</dbReference>
<dbReference type="RefSeq" id="WP_121849664.1">
    <property type="nucleotide sequence ID" value="NZ_CP032050.1"/>
</dbReference>
<dbReference type="PANTHER" id="PTHR42852">
    <property type="entry name" value="THIOL:DISULFIDE INTERCHANGE PROTEIN DSBE"/>
    <property type="match status" value="1"/>
</dbReference>
<dbReference type="Proteomes" id="UP000276309">
    <property type="component" value="Chromosome"/>
</dbReference>
<keyword evidence="3" id="KW-1185">Reference proteome</keyword>
<dbReference type="Gene3D" id="3.40.30.10">
    <property type="entry name" value="Glutaredoxin"/>
    <property type="match status" value="1"/>
</dbReference>
<dbReference type="GO" id="GO:0016491">
    <property type="term" value="F:oxidoreductase activity"/>
    <property type="evidence" value="ECO:0007669"/>
    <property type="project" value="InterPro"/>
</dbReference>
<reference evidence="2 3" key="1">
    <citation type="submission" date="2018-08" db="EMBL/GenBank/DDBJ databases">
        <title>The reduced genetic potential of extracellular carbohydrate catabolism in Euzebyella marina RN62, a Flavobacteriia bacterium isolated from the hadal water.</title>
        <authorList>
            <person name="Xue C."/>
        </authorList>
    </citation>
    <scope>NUCLEOTIDE SEQUENCE [LARGE SCALE GENOMIC DNA]</scope>
    <source>
        <strain evidence="2 3">RN62</strain>
    </source>
</reference>
<accession>A0A3G2L8Y5</accession>
<evidence type="ECO:0000313" key="2">
    <source>
        <dbReference type="EMBL" id="AYN68651.1"/>
    </source>
</evidence>
<evidence type="ECO:0000313" key="3">
    <source>
        <dbReference type="Proteomes" id="UP000276309"/>
    </source>
</evidence>
<dbReference type="CDD" id="cd02966">
    <property type="entry name" value="TlpA_like_family"/>
    <property type="match status" value="1"/>
</dbReference>
<dbReference type="InterPro" id="IPR036249">
    <property type="entry name" value="Thioredoxin-like_sf"/>
</dbReference>
<dbReference type="KEGG" id="emar:D1013_15320"/>
<feature type="domain" description="Thioredoxin" evidence="1">
    <location>
        <begin position="32"/>
        <end position="183"/>
    </location>
</feature>
<dbReference type="EMBL" id="CP032050">
    <property type="protein sequence ID" value="AYN68651.1"/>
    <property type="molecule type" value="Genomic_DNA"/>
</dbReference>
<sequence>MKRKTVLTLAVIAIALSFFVTPVGYWSKVWLMQIFASAPEIIKEPNQDKIAGYDWSLKDADWNYFNFEKSKGKPVFIHFWASWHLPSVSELADIQKLYEGFNEDVDFYVVTNEEREPVEEFMSENKFTFPITYRIVGEPAPLKIPEPSGTYIIDGQGRIAVKSVKNKDWYNDEIVSLLTKLTQ</sequence>
<dbReference type="InterPro" id="IPR050553">
    <property type="entry name" value="Thioredoxin_ResA/DsbE_sf"/>
</dbReference>
<dbReference type="Pfam" id="PF00578">
    <property type="entry name" value="AhpC-TSA"/>
    <property type="match status" value="1"/>
</dbReference>